<evidence type="ECO:0000259" key="6">
    <source>
        <dbReference type="PROSITE" id="PS50089"/>
    </source>
</evidence>
<dbReference type="AlphaFoldDB" id="A0A401PVF1"/>
<dbReference type="PROSITE" id="PS00518">
    <property type="entry name" value="ZF_RING_1"/>
    <property type="match status" value="1"/>
</dbReference>
<dbReference type="InterPro" id="IPR050143">
    <property type="entry name" value="TRIM/RBCC"/>
</dbReference>
<evidence type="ECO:0000256" key="5">
    <source>
        <dbReference type="SAM" id="Coils"/>
    </source>
</evidence>
<accession>A0A401PVF1</accession>
<dbReference type="InterPro" id="IPR000315">
    <property type="entry name" value="Znf_B-box"/>
</dbReference>
<dbReference type="PANTHER" id="PTHR24103">
    <property type="entry name" value="E3 UBIQUITIN-PROTEIN LIGASE TRIM"/>
    <property type="match status" value="1"/>
</dbReference>
<keyword evidence="2 4" id="KW-0863">Zinc-finger</keyword>
<gene>
    <name evidence="8" type="ORF">scyTo_0017544</name>
</gene>
<proteinExistence type="predicted"/>
<dbReference type="SUPFAM" id="SSF57845">
    <property type="entry name" value="B-box zinc-binding domain"/>
    <property type="match status" value="1"/>
</dbReference>
<dbReference type="OrthoDB" id="9049620at2759"/>
<dbReference type="SMART" id="SM00336">
    <property type="entry name" value="BBOX"/>
    <property type="match status" value="1"/>
</dbReference>
<evidence type="ECO:0000256" key="2">
    <source>
        <dbReference type="ARBA" id="ARBA00022771"/>
    </source>
</evidence>
<dbReference type="OMA" id="CEELRMV"/>
<dbReference type="PROSITE" id="PS50119">
    <property type="entry name" value="ZF_BBOX"/>
    <property type="match status" value="1"/>
</dbReference>
<organism evidence="8 9">
    <name type="scientific">Scyliorhinus torazame</name>
    <name type="common">Cloudy catshark</name>
    <name type="synonym">Catulus torazame</name>
    <dbReference type="NCBI Taxonomy" id="75743"/>
    <lineage>
        <taxon>Eukaryota</taxon>
        <taxon>Metazoa</taxon>
        <taxon>Chordata</taxon>
        <taxon>Craniata</taxon>
        <taxon>Vertebrata</taxon>
        <taxon>Chondrichthyes</taxon>
        <taxon>Elasmobranchii</taxon>
        <taxon>Galeomorphii</taxon>
        <taxon>Galeoidea</taxon>
        <taxon>Carcharhiniformes</taxon>
        <taxon>Scyliorhinidae</taxon>
        <taxon>Scyliorhinus</taxon>
    </lineage>
</organism>
<evidence type="ECO:0000256" key="4">
    <source>
        <dbReference type="PROSITE-ProRule" id="PRU00024"/>
    </source>
</evidence>
<feature type="domain" description="RING-type" evidence="6">
    <location>
        <begin position="16"/>
        <end position="57"/>
    </location>
</feature>
<dbReference type="InterPro" id="IPR017907">
    <property type="entry name" value="Znf_RING_CS"/>
</dbReference>
<keyword evidence="3" id="KW-0862">Zinc</keyword>
<dbReference type="STRING" id="75743.A0A401PVF1"/>
<evidence type="ECO:0000259" key="7">
    <source>
        <dbReference type="PROSITE" id="PS50119"/>
    </source>
</evidence>
<dbReference type="GO" id="GO:0008270">
    <property type="term" value="F:zinc ion binding"/>
    <property type="evidence" value="ECO:0007669"/>
    <property type="project" value="UniProtKB-KW"/>
</dbReference>
<reference evidence="8 9" key="1">
    <citation type="journal article" date="2018" name="Nat. Ecol. Evol.">
        <title>Shark genomes provide insights into elasmobranch evolution and the origin of vertebrates.</title>
        <authorList>
            <person name="Hara Y"/>
            <person name="Yamaguchi K"/>
            <person name="Onimaru K"/>
            <person name="Kadota M"/>
            <person name="Koyanagi M"/>
            <person name="Keeley SD"/>
            <person name="Tatsumi K"/>
            <person name="Tanaka K"/>
            <person name="Motone F"/>
            <person name="Kageyama Y"/>
            <person name="Nozu R"/>
            <person name="Adachi N"/>
            <person name="Nishimura O"/>
            <person name="Nakagawa R"/>
            <person name="Tanegashima C"/>
            <person name="Kiyatake I"/>
            <person name="Matsumoto R"/>
            <person name="Murakumo K"/>
            <person name="Nishida K"/>
            <person name="Terakita A"/>
            <person name="Kuratani S"/>
            <person name="Sato K"/>
            <person name="Hyodo S Kuraku.S."/>
        </authorList>
    </citation>
    <scope>NUCLEOTIDE SEQUENCE [LARGE SCALE GENOMIC DNA]</scope>
</reference>
<evidence type="ECO:0000256" key="1">
    <source>
        <dbReference type="ARBA" id="ARBA00022723"/>
    </source>
</evidence>
<dbReference type="Proteomes" id="UP000288216">
    <property type="component" value="Unassembled WGS sequence"/>
</dbReference>
<keyword evidence="1" id="KW-0479">Metal-binding</keyword>
<dbReference type="Pfam" id="PF15227">
    <property type="entry name" value="zf-C3HC4_4"/>
    <property type="match status" value="1"/>
</dbReference>
<comment type="caution">
    <text evidence="8">The sequence shown here is derived from an EMBL/GenBank/DDBJ whole genome shotgun (WGS) entry which is preliminary data.</text>
</comment>
<dbReference type="InterPro" id="IPR001841">
    <property type="entry name" value="Znf_RING"/>
</dbReference>
<feature type="domain" description="B box-type" evidence="7">
    <location>
        <begin position="92"/>
        <end position="133"/>
    </location>
</feature>
<sequence length="296" mass="34244">MSSWILAEGLTSEVTCPICLNLYQDPVRLECEHNFCRACIGDFWGELESGFSCPQCQETFPQLRFKSNRLLANIVERVRQLRLDTPAPSREPSLVLCTRHEEKLKLYCQDDQEAICVVCGVSKEHKDHRIVPIHETVQFCQEKLKESSVQLTKRVEAIKGIEASQEKKVQELKDRADAIKRHIISEFDVLRTFLQEEQDVVLGRLQEEEQKLLQEMEENFKKLHDEKSTLESVIVNIQQRMSEEDPVCLLQIEARDCKLRGGACQPVERWLIPRTPAVRGVEEDEKAHQSRLCQTC</sequence>
<dbReference type="SMART" id="SM00184">
    <property type="entry name" value="RING"/>
    <property type="match status" value="1"/>
</dbReference>
<evidence type="ECO:0000256" key="3">
    <source>
        <dbReference type="ARBA" id="ARBA00022833"/>
    </source>
</evidence>
<evidence type="ECO:0000313" key="9">
    <source>
        <dbReference type="Proteomes" id="UP000288216"/>
    </source>
</evidence>
<dbReference type="Gene3D" id="3.30.40.10">
    <property type="entry name" value="Zinc/RING finger domain, C3HC4 (zinc finger)"/>
    <property type="match status" value="1"/>
</dbReference>
<dbReference type="Gene3D" id="3.30.160.60">
    <property type="entry name" value="Classic Zinc Finger"/>
    <property type="match status" value="1"/>
</dbReference>
<dbReference type="EMBL" id="BFAA01011499">
    <property type="protein sequence ID" value="GCB77072.1"/>
    <property type="molecule type" value="Genomic_DNA"/>
</dbReference>
<name>A0A401PVF1_SCYTO</name>
<dbReference type="SUPFAM" id="SSF57850">
    <property type="entry name" value="RING/U-box"/>
    <property type="match status" value="1"/>
</dbReference>
<keyword evidence="5" id="KW-0175">Coiled coil</keyword>
<dbReference type="Pfam" id="PF00643">
    <property type="entry name" value="zf-B_box"/>
    <property type="match status" value="1"/>
</dbReference>
<feature type="coiled-coil region" evidence="5">
    <location>
        <begin position="162"/>
        <end position="233"/>
    </location>
</feature>
<protein>
    <submittedName>
        <fullName evidence="8">Uncharacterized protein</fullName>
    </submittedName>
</protein>
<dbReference type="PROSITE" id="PS50089">
    <property type="entry name" value="ZF_RING_2"/>
    <property type="match status" value="1"/>
</dbReference>
<keyword evidence="9" id="KW-1185">Reference proteome</keyword>
<evidence type="ECO:0000313" key="8">
    <source>
        <dbReference type="EMBL" id="GCB77072.1"/>
    </source>
</evidence>
<dbReference type="InterPro" id="IPR013083">
    <property type="entry name" value="Znf_RING/FYVE/PHD"/>
</dbReference>